<dbReference type="GO" id="GO:0016301">
    <property type="term" value="F:kinase activity"/>
    <property type="evidence" value="ECO:0007669"/>
    <property type="project" value="UniProtKB-KW"/>
</dbReference>
<dbReference type="AlphaFoldDB" id="A0A9W9YJA7"/>
<dbReference type="Pfam" id="PF25811">
    <property type="entry name" value="CAK-anch_MAT1"/>
    <property type="match status" value="1"/>
</dbReference>
<protein>
    <submittedName>
        <fullName evidence="2">CDK-activating kinase assembly factor MAT1</fullName>
    </submittedName>
</protein>
<sequence>MEKYKKDNESLIRKNNFKLGREDAMTKGDRPLDDIIAEHASKLQKKSLLFTANNSQLSSLQKETFAPLPSAEGPLFVYVAPEVINDGPAAPEMEVLAARGYLRHVRNATEGEKAGGYTSELACGRAIQEAFSALYLGDDL</sequence>
<comment type="caution">
    <text evidence="2">The sequence shown here is derived from an EMBL/GenBank/DDBJ whole genome shotgun (WGS) entry which is preliminary data.</text>
</comment>
<keyword evidence="2" id="KW-0418">Kinase</keyword>
<gene>
    <name evidence="2" type="primary">MNAT1</name>
    <name evidence="2" type="ORF">OS493_032931</name>
</gene>
<proteinExistence type="predicted"/>
<dbReference type="Proteomes" id="UP001163046">
    <property type="component" value="Unassembled WGS sequence"/>
</dbReference>
<evidence type="ECO:0000313" key="2">
    <source>
        <dbReference type="EMBL" id="KAJ7352992.1"/>
    </source>
</evidence>
<dbReference type="OrthoDB" id="5963at2759"/>
<name>A0A9W9YJA7_9CNID</name>
<dbReference type="InterPro" id="IPR057657">
    <property type="entry name" value="MAT1_CAK-anch"/>
</dbReference>
<evidence type="ECO:0000313" key="3">
    <source>
        <dbReference type="Proteomes" id="UP001163046"/>
    </source>
</evidence>
<feature type="domain" description="MAT1 C-terminal CAK anchor" evidence="1">
    <location>
        <begin position="86"/>
        <end position="135"/>
    </location>
</feature>
<accession>A0A9W9YJA7</accession>
<evidence type="ECO:0000259" key="1">
    <source>
        <dbReference type="Pfam" id="PF25811"/>
    </source>
</evidence>
<reference evidence="2" key="1">
    <citation type="submission" date="2023-01" db="EMBL/GenBank/DDBJ databases">
        <title>Genome assembly of the deep-sea coral Lophelia pertusa.</title>
        <authorList>
            <person name="Herrera S."/>
            <person name="Cordes E."/>
        </authorList>
    </citation>
    <scope>NUCLEOTIDE SEQUENCE</scope>
    <source>
        <strain evidence="2">USNM1676648</strain>
        <tissue evidence="2">Polyp</tissue>
    </source>
</reference>
<organism evidence="2 3">
    <name type="scientific">Desmophyllum pertusum</name>
    <dbReference type="NCBI Taxonomy" id="174260"/>
    <lineage>
        <taxon>Eukaryota</taxon>
        <taxon>Metazoa</taxon>
        <taxon>Cnidaria</taxon>
        <taxon>Anthozoa</taxon>
        <taxon>Hexacorallia</taxon>
        <taxon>Scleractinia</taxon>
        <taxon>Caryophylliina</taxon>
        <taxon>Caryophylliidae</taxon>
        <taxon>Desmophyllum</taxon>
    </lineage>
</organism>
<keyword evidence="3" id="KW-1185">Reference proteome</keyword>
<dbReference type="EMBL" id="MU827343">
    <property type="protein sequence ID" value="KAJ7352992.1"/>
    <property type="molecule type" value="Genomic_DNA"/>
</dbReference>
<keyword evidence="2" id="KW-0808">Transferase</keyword>